<sequence>MIWLNVMQRSDFDQQNVTNDSAPTSSSSFRSSSGSSFGSIRIGAIGKDTIKGFYQVDNIKSKNLEKIGAWMDIIYTTE</sequence>
<proteinExistence type="predicted"/>
<feature type="compositionally biased region" description="Low complexity" evidence="1">
    <location>
        <begin position="25"/>
        <end position="37"/>
    </location>
</feature>
<evidence type="ECO:0000256" key="1">
    <source>
        <dbReference type="SAM" id="MobiDB-lite"/>
    </source>
</evidence>
<reference evidence="2" key="1">
    <citation type="submission" date="2022-08" db="EMBL/GenBank/DDBJ databases">
        <authorList>
            <person name="Kallberg Y."/>
            <person name="Tangrot J."/>
            <person name="Rosling A."/>
        </authorList>
    </citation>
    <scope>NUCLEOTIDE SEQUENCE</scope>
    <source>
        <strain evidence="2">Wild A</strain>
    </source>
</reference>
<evidence type="ECO:0000313" key="3">
    <source>
        <dbReference type="Proteomes" id="UP001153678"/>
    </source>
</evidence>
<gene>
    <name evidence="2" type="ORF">FWILDA_LOCUS9862</name>
</gene>
<keyword evidence="3" id="KW-1185">Reference proteome</keyword>
<protein>
    <submittedName>
        <fullName evidence="2">15902_t:CDS:1</fullName>
    </submittedName>
</protein>
<name>A0A9W4X268_9GLOM</name>
<dbReference type="AlphaFoldDB" id="A0A9W4X268"/>
<accession>A0A9W4X268</accession>
<dbReference type="Proteomes" id="UP001153678">
    <property type="component" value="Unassembled WGS sequence"/>
</dbReference>
<feature type="compositionally biased region" description="Polar residues" evidence="1">
    <location>
        <begin position="14"/>
        <end position="24"/>
    </location>
</feature>
<dbReference type="EMBL" id="CAMKVN010002418">
    <property type="protein sequence ID" value="CAI2180995.1"/>
    <property type="molecule type" value="Genomic_DNA"/>
</dbReference>
<comment type="caution">
    <text evidence="2">The sequence shown here is derived from an EMBL/GenBank/DDBJ whole genome shotgun (WGS) entry which is preliminary data.</text>
</comment>
<feature type="region of interest" description="Disordered" evidence="1">
    <location>
        <begin position="14"/>
        <end position="37"/>
    </location>
</feature>
<evidence type="ECO:0000313" key="2">
    <source>
        <dbReference type="EMBL" id="CAI2180995.1"/>
    </source>
</evidence>
<organism evidence="2 3">
    <name type="scientific">Funneliformis geosporum</name>
    <dbReference type="NCBI Taxonomy" id="1117311"/>
    <lineage>
        <taxon>Eukaryota</taxon>
        <taxon>Fungi</taxon>
        <taxon>Fungi incertae sedis</taxon>
        <taxon>Mucoromycota</taxon>
        <taxon>Glomeromycotina</taxon>
        <taxon>Glomeromycetes</taxon>
        <taxon>Glomerales</taxon>
        <taxon>Glomeraceae</taxon>
        <taxon>Funneliformis</taxon>
    </lineage>
</organism>